<feature type="non-terminal residue" evidence="2">
    <location>
        <position position="37"/>
    </location>
</feature>
<dbReference type="InterPro" id="IPR000595">
    <property type="entry name" value="cNMP-bd_dom"/>
</dbReference>
<dbReference type="AlphaFoldDB" id="A0A3M6T8C8"/>
<dbReference type="PROSITE" id="PS50042">
    <property type="entry name" value="CNMP_BINDING_3"/>
    <property type="match status" value="1"/>
</dbReference>
<protein>
    <recommendedName>
        <fullName evidence="1">Cyclic nucleotide-binding domain-containing protein</fullName>
    </recommendedName>
</protein>
<dbReference type="Gene3D" id="2.60.120.10">
    <property type="entry name" value="Jelly Rolls"/>
    <property type="match status" value="1"/>
</dbReference>
<name>A0A3M6T8C8_POCDA</name>
<evidence type="ECO:0000259" key="1">
    <source>
        <dbReference type="PROSITE" id="PS50042"/>
    </source>
</evidence>
<proteinExistence type="predicted"/>
<accession>A0A3M6T8C8</accession>
<dbReference type="InterPro" id="IPR014710">
    <property type="entry name" value="RmlC-like_jellyroll"/>
</dbReference>
<sequence>MQQDVCKVAWLQSLPPNKVIIKQDHVAENFYFIINGT</sequence>
<organism evidence="2 3">
    <name type="scientific">Pocillopora damicornis</name>
    <name type="common">Cauliflower coral</name>
    <name type="synonym">Millepora damicornis</name>
    <dbReference type="NCBI Taxonomy" id="46731"/>
    <lineage>
        <taxon>Eukaryota</taxon>
        <taxon>Metazoa</taxon>
        <taxon>Cnidaria</taxon>
        <taxon>Anthozoa</taxon>
        <taxon>Hexacorallia</taxon>
        <taxon>Scleractinia</taxon>
        <taxon>Astrocoeniina</taxon>
        <taxon>Pocilloporidae</taxon>
        <taxon>Pocillopora</taxon>
    </lineage>
</organism>
<gene>
    <name evidence="2" type="ORF">pdam_00004292</name>
</gene>
<dbReference type="OrthoDB" id="166212at2759"/>
<dbReference type="InterPro" id="IPR018490">
    <property type="entry name" value="cNMP-bd_dom_sf"/>
</dbReference>
<dbReference type="PANTHER" id="PTHR23011">
    <property type="entry name" value="CYCLIC NUCLEOTIDE-BINDING DOMAIN CONTAINING PROTEIN"/>
    <property type="match status" value="1"/>
</dbReference>
<reference evidence="2 3" key="1">
    <citation type="journal article" date="2018" name="Sci. Rep.">
        <title>Comparative analysis of the Pocillopora damicornis genome highlights role of immune system in coral evolution.</title>
        <authorList>
            <person name="Cunning R."/>
            <person name="Bay R.A."/>
            <person name="Gillette P."/>
            <person name="Baker A.C."/>
            <person name="Traylor-Knowles N."/>
        </authorList>
    </citation>
    <scope>NUCLEOTIDE SEQUENCE [LARGE SCALE GENOMIC DNA]</scope>
    <source>
        <strain evidence="2">RSMAS</strain>
        <tissue evidence="2">Whole animal</tissue>
    </source>
</reference>
<evidence type="ECO:0000313" key="3">
    <source>
        <dbReference type="Proteomes" id="UP000275408"/>
    </source>
</evidence>
<evidence type="ECO:0000313" key="2">
    <source>
        <dbReference type="EMBL" id="RMX37657.1"/>
    </source>
</evidence>
<comment type="caution">
    <text evidence="2">The sequence shown here is derived from an EMBL/GenBank/DDBJ whole genome shotgun (WGS) entry which is preliminary data.</text>
</comment>
<dbReference type="EMBL" id="RCHS01004089">
    <property type="protein sequence ID" value="RMX37657.1"/>
    <property type="molecule type" value="Genomic_DNA"/>
</dbReference>
<dbReference type="PANTHER" id="PTHR23011:SF28">
    <property type="entry name" value="CYCLIC NUCLEOTIDE-BINDING DOMAIN CONTAINING PROTEIN"/>
    <property type="match status" value="1"/>
</dbReference>
<keyword evidence="3" id="KW-1185">Reference proteome</keyword>
<dbReference type="Proteomes" id="UP000275408">
    <property type="component" value="Unassembled WGS sequence"/>
</dbReference>
<feature type="domain" description="Cyclic nucleotide-binding" evidence="1">
    <location>
        <begin position="1"/>
        <end position="37"/>
    </location>
</feature>
<dbReference type="SUPFAM" id="SSF51206">
    <property type="entry name" value="cAMP-binding domain-like"/>
    <property type="match status" value="1"/>
</dbReference>